<dbReference type="PROSITE" id="PS50949">
    <property type="entry name" value="HTH_GNTR"/>
    <property type="match status" value="1"/>
</dbReference>
<dbReference type="InterPro" id="IPR036390">
    <property type="entry name" value="WH_DNA-bd_sf"/>
</dbReference>
<dbReference type="GO" id="GO:0008483">
    <property type="term" value="F:transaminase activity"/>
    <property type="evidence" value="ECO:0007669"/>
    <property type="project" value="UniProtKB-KW"/>
</dbReference>
<dbReference type="GO" id="GO:0003677">
    <property type="term" value="F:DNA binding"/>
    <property type="evidence" value="ECO:0007669"/>
    <property type="project" value="UniProtKB-KW"/>
</dbReference>
<keyword evidence="4" id="KW-0238">DNA-binding</keyword>
<dbReference type="GO" id="GO:0003700">
    <property type="term" value="F:DNA-binding transcription factor activity"/>
    <property type="evidence" value="ECO:0007669"/>
    <property type="project" value="InterPro"/>
</dbReference>
<dbReference type="Gene3D" id="1.10.10.10">
    <property type="entry name" value="Winged helix-like DNA-binding domain superfamily/Winged helix DNA-binding domain"/>
    <property type="match status" value="1"/>
</dbReference>
<dbReference type="InterPro" id="IPR004839">
    <property type="entry name" value="Aminotransferase_I/II_large"/>
</dbReference>
<evidence type="ECO:0000256" key="4">
    <source>
        <dbReference type="ARBA" id="ARBA00023125"/>
    </source>
</evidence>
<dbReference type="Pfam" id="PF00392">
    <property type="entry name" value="GntR"/>
    <property type="match status" value="1"/>
</dbReference>
<keyword evidence="8" id="KW-1185">Reference proteome</keyword>
<keyword evidence="2" id="KW-0663">Pyridoxal phosphate</keyword>
<name>A0A4U6QFH5_9ACTN</name>
<dbReference type="CDD" id="cd00609">
    <property type="entry name" value="AAT_like"/>
    <property type="match status" value="1"/>
</dbReference>
<evidence type="ECO:0000256" key="5">
    <source>
        <dbReference type="ARBA" id="ARBA00023163"/>
    </source>
</evidence>
<reference evidence="7 8" key="1">
    <citation type="submission" date="2019-05" db="EMBL/GenBank/DDBJ databases">
        <title>Nakamurella sp. N5BH11, whole genome shotgun sequence.</title>
        <authorList>
            <person name="Tuo L."/>
        </authorList>
    </citation>
    <scope>NUCLEOTIDE SEQUENCE [LARGE SCALE GENOMIC DNA]</scope>
    <source>
        <strain evidence="7 8">N5BH11</strain>
    </source>
</reference>
<dbReference type="GO" id="GO:0030170">
    <property type="term" value="F:pyridoxal phosphate binding"/>
    <property type="evidence" value="ECO:0007669"/>
    <property type="project" value="InterPro"/>
</dbReference>
<dbReference type="SUPFAM" id="SSF53383">
    <property type="entry name" value="PLP-dependent transferases"/>
    <property type="match status" value="1"/>
</dbReference>
<dbReference type="Pfam" id="PF00155">
    <property type="entry name" value="Aminotran_1_2"/>
    <property type="match status" value="1"/>
</dbReference>
<dbReference type="InterPro" id="IPR036388">
    <property type="entry name" value="WH-like_DNA-bd_sf"/>
</dbReference>
<dbReference type="AlphaFoldDB" id="A0A4U6QFH5"/>
<evidence type="ECO:0000313" key="8">
    <source>
        <dbReference type="Proteomes" id="UP000306985"/>
    </source>
</evidence>
<dbReference type="InterPro" id="IPR015422">
    <property type="entry name" value="PyrdxlP-dep_Trfase_small"/>
</dbReference>
<evidence type="ECO:0000259" key="6">
    <source>
        <dbReference type="PROSITE" id="PS50949"/>
    </source>
</evidence>
<dbReference type="Gene3D" id="3.40.640.10">
    <property type="entry name" value="Type I PLP-dependent aspartate aminotransferase-like (Major domain)"/>
    <property type="match status" value="1"/>
</dbReference>
<dbReference type="PANTHER" id="PTHR46577:SF1">
    <property type="entry name" value="HTH-TYPE TRANSCRIPTIONAL REGULATORY PROTEIN GABR"/>
    <property type="match status" value="1"/>
</dbReference>
<dbReference type="SMART" id="SM00345">
    <property type="entry name" value="HTH_GNTR"/>
    <property type="match status" value="1"/>
</dbReference>
<dbReference type="PANTHER" id="PTHR46577">
    <property type="entry name" value="HTH-TYPE TRANSCRIPTIONAL REGULATORY PROTEIN GABR"/>
    <property type="match status" value="1"/>
</dbReference>
<dbReference type="Gene3D" id="3.90.1150.10">
    <property type="entry name" value="Aspartate Aminotransferase, domain 1"/>
    <property type="match status" value="1"/>
</dbReference>
<comment type="similarity">
    <text evidence="1">In the C-terminal section; belongs to the class-I pyridoxal-phosphate-dependent aminotransferase family.</text>
</comment>
<dbReference type="InterPro" id="IPR051446">
    <property type="entry name" value="HTH_trans_reg/aminotransferase"/>
</dbReference>
<dbReference type="SUPFAM" id="SSF46785">
    <property type="entry name" value="Winged helix' DNA-binding domain"/>
    <property type="match status" value="1"/>
</dbReference>
<proteinExistence type="inferred from homology"/>
<dbReference type="EMBL" id="SZZH01000003">
    <property type="protein sequence ID" value="TKV58953.1"/>
    <property type="molecule type" value="Genomic_DNA"/>
</dbReference>
<evidence type="ECO:0000256" key="1">
    <source>
        <dbReference type="ARBA" id="ARBA00005384"/>
    </source>
</evidence>
<protein>
    <submittedName>
        <fullName evidence="7">PLP-dependent aminotransferase family protein</fullName>
    </submittedName>
</protein>
<comment type="caution">
    <text evidence="7">The sequence shown here is derived from an EMBL/GenBank/DDBJ whole genome shotgun (WGS) entry which is preliminary data.</text>
</comment>
<dbReference type="OrthoDB" id="199743at2"/>
<keyword evidence="5" id="KW-0804">Transcription</keyword>
<evidence type="ECO:0000313" key="7">
    <source>
        <dbReference type="EMBL" id="TKV58953.1"/>
    </source>
</evidence>
<gene>
    <name evidence="7" type="ORF">FDO65_11775</name>
</gene>
<evidence type="ECO:0000256" key="3">
    <source>
        <dbReference type="ARBA" id="ARBA00023015"/>
    </source>
</evidence>
<sequence>MDVTVLCRLLDGWADGDGQLPQRLADAVAALVAADHLADGAILPPQRELAAALGIARGTVTTAYDLLAAQDCVQARQGSGSRVRRRGVLTAKGATSGRLSSFAGHGHDEIDLSSGALPGLPGVVGAFARLDPIELAAEVATDGYHPAGLPRLREAIAAQYTRDGLDTAPDQILVTSGSQQALWLVAHTLVSAGDEVVVEDPTYRGGLEAFRDAGAALLTVPRRVDGLDVCAVEALLRTRRPRAFYVQPAAHNPTGTSLSSAQRAALADVLTGHGVHVIEDTSSADLVLDGAGFRPSLAGQLDPRRVVTIGTTSKLLWGGLRVGWVRAAPAVVQTLTRMRTTIDIGTPVADQLVAADLIATTADLRRRRTADLVPALAATEELLAARRPHWRWVRPSGGTSLWIDLGDADAVTFVEQARRRGVRMVAGPSFSAFEGQRSHLKLPFWHPPARLATALDRITGA</sequence>
<accession>A0A4U6QFH5</accession>
<dbReference type="InterPro" id="IPR015421">
    <property type="entry name" value="PyrdxlP-dep_Trfase_major"/>
</dbReference>
<evidence type="ECO:0000256" key="2">
    <source>
        <dbReference type="ARBA" id="ARBA00022898"/>
    </source>
</evidence>
<dbReference type="InterPro" id="IPR000524">
    <property type="entry name" value="Tscrpt_reg_HTH_GntR"/>
</dbReference>
<keyword evidence="7" id="KW-0032">Aminotransferase</keyword>
<dbReference type="Proteomes" id="UP000306985">
    <property type="component" value="Unassembled WGS sequence"/>
</dbReference>
<feature type="domain" description="HTH gntR-type" evidence="6">
    <location>
        <begin position="18"/>
        <end position="86"/>
    </location>
</feature>
<dbReference type="InterPro" id="IPR015424">
    <property type="entry name" value="PyrdxlP-dep_Trfase"/>
</dbReference>
<keyword evidence="3" id="KW-0805">Transcription regulation</keyword>
<keyword evidence="7" id="KW-0808">Transferase</keyword>
<organism evidence="7 8">
    <name type="scientific">Nakamurella flava</name>
    <dbReference type="NCBI Taxonomy" id="2576308"/>
    <lineage>
        <taxon>Bacteria</taxon>
        <taxon>Bacillati</taxon>
        <taxon>Actinomycetota</taxon>
        <taxon>Actinomycetes</taxon>
        <taxon>Nakamurellales</taxon>
        <taxon>Nakamurellaceae</taxon>
        <taxon>Nakamurella</taxon>
    </lineage>
</organism>